<evidence type="ECO:0000256" key="5">
    <source>
        <dbReference type="ARBA" id="ARBA00022842"/>
    </source>
</evidence>
<keyword evidence="3 6" id="KW-0808">Transferase</keyword>
<evidence type="ECO:0000313" key="8">
    <source>
        <dbReference type="Proteomes" id="UP000298133"/>
    </source>
</evidence>
<dbReference type="InterPro" id="IPR008949">
    <property type="entry name" value="Isoprenoid_synthase_dom_sf"/>
</dbReference>
<name>A0A4Y8ULK2_9GAMM</name>
<dbReference type="InterPro" id="IPR033749">
    <property type="entry name" value="Polyprenyl_synt_CS"/>
</dbReference>
<dbReference type="PANTHER" id="PTHR12001">
    <property type="entry name" value="GERANYLGERANYL PYROPHOSPHATE SYNTHASE"/>
    <property type="match status" value="1"/>
</dbReference>
<proteinExistence type="inferred from homology"/>
<protein>
    <submittedName>
        <fullName evidence="7">Serralysin</fullName>
    </submittedName>
</protein>
<comment type="cofactor">
    <cofactor evidence="1">
        <name>Mg(2+)</name>
        <dbReference type="ChEBI" id="CHEBI:18420"/>
    </cofactor>
</comment>
<dbReference type="Proteomes" id="UP000298133">
    <property type="component" value="Unassembled WGS sequence"/>
</dbReference>
<dbReference type="SFLD" id="SFLDS00005">
    <property type="entry name" value="Isoprenoid_Synthase_Type_I"/>
    <property type="match status" value="1"/>
</dbReference>
<keyword evidence="8" id="KW-1185">Reference proteome</keyword>
<keyword evidence="5" id="KW-0460">Magnesium</keyword>
<evidence type="ECO:0000256" key="4">
    <source>
        <dbReference type="ARBA" id="ARBA00022723"/>
    </source>
</evidence>
<reference evidence="7 8" key="1">
    <citation type="submission" date="2019-03" db="EMBL/GenBank/DDBJ databases">
        <title>Draft genome of Gammaproteobacteria bacterium LSUCC0057, a member of the SAR92 clade.</title>
        <authorList>
            <person name="Lanclos V.C."/>
            <person name="Doiron C."/>
            <person name="Henson M.W."/>
            <person name="Thrash J.C."/>
        </authorList>
    </citation>
    <scope>NUCLEOTIDE SEQUENCE [LARGE SCALE GENOMIC DNA]</scope>
    <source>
        <strain evidence="7 8">LSUCC0057</strain>
    </source>
</reference>
<evidence type="ECO:0000256" key="3">
    <source>
        <dbReference type="ARBA" id="ARBA00022679"/>
    </source>
</evidence>
<evidence type="ECO:0000256" key="2">
    <source>
        <dbReference type="ARBA" id="ARBA00006706"/>
    </source>
</evidence>
<dbReference type="EMBL" id="SPIA01000001">
    <property type="protein sequence ID" value="TFH68624.1"/>
    <property type="molecule type" value="Genomic_DNA"/>
</dbReference>
<sequence length="320" mass="35391">MSPLKQKNQLEWLSELNNLFQREMPQHRAGLYEAANYHFNSPGKLLRAQLALAAGNALGLQHEDNLHWAAACEILHNASLVHDDISDSSTHRRGQKSIREFYGADTALCLGDWMVAKAFELAARNRQFAGPLVALLAHSMQETCNGQISDVSQSCCADLSQWMTIAQGKTAPLLLAPIQGAAIASGLELPLDSLNRLVVLCSLAYQGRNDINDIIPSSHRSSDLEGRKPNLVVSLFNCSQPSEQEFTRWYQSGDNTQLEKWQRHMATSDVIFEANQRVDGWLAEGETLIAKLPSQLQAVARQLLLSAKLKAATSHQERIA</sequence>
<dbReference type="AlphaFoldDB" id="A0A4Y8ULK2"/>
<dbReference type="GO" id="GO:0004659">
    <property type="term" value="F:prenyltransferase activity"/>
    <property type="evidence" value="ECO:0007669"/>
    <property type="project" value="InterPro"/>
</dbReference>
<dbReference type="GO" id="GO:0008299">
    <property type="term" value="P:isoprenoid biosynthetic process"/>
    <property type="evidence" value="ECO:0007669"/>
    <property type="project" value="InterPro"/>
</dbReference>
<accession>A0A4Y8ULK2</accession>
<dbReference type="Pfam" id="PF00348">
    <property type="entry name" value="polyprenyl_synt"/>
    <property type="match status" value="1"/>
</dbReference>
<dbReference type="PROSITE" id="PS00723">
    <property type="entry name" value="POLYPRENYL_SYNTHASE_1"/>
    <property type="match status" value="1"/>
</dbReference>
<dbReference type="InterPro" id="IPR000092">
    <property type="entry name" value="Polyprenyl_synt"/>
</dbReference>
<dbReference type="PANTHER" id="PTHR12001:SF85">
    <property type="entry name" value="SHORT CHAIN ISOPRENYL DIPHOSPHATE SYNTHASE"/>
    <property type="match status" value="1"/>
</dbReference>
<keyword evidence="4" id="KW-0479">Metal-binding</keyword>
<dbReference type="GO" id="GO:0046872">
    <property type="term" value="F:metal ion binding"/>
    <property type="evidence" value="ECO:0007669"/>
    <property type="project" value="UniProtKB-KW"/>
</dbReference>
<dbReference type="SUPFAM" id="SSF48576">
    <property type="entry name" value="Terpenoid synthases"/>
    <property type="match status" value="1"/>
</dbReference>
<evidence type="ECO:0000256" key="6">
    <source>
        <dbReference type="RuleBase" id="RU004466"/>
    </source>
</evidence>
<evidence type="ECO:0000313" key="7">
    <source>
        <dbReference type="EMBL" id="TFH68624.1"/>
    </source>
</evidence>
<organism evidence="7 8">
    <name type="scientific">Gammaproteobacteria bacterium LSUCC0057</name>
    <dbReference type="NCBI Taxonomy" id="2559237"/>
    <lineage>
        <taxon>Bacteria</taxon>
        <taxon>Pseudomonadati</taxon>
        <taxon>Pseudomonadota</taxon>
        <taxon>Gammaproteobacteria</taxon>
        <taxon>Cellvibrionales</taxon>
        <taxon>Porticoccaceae</taxon>
        <taxon>SAR92 clade</taxon>
    </lineage>
</organism>
<dbReference type="OrthoDB" id="9805316at2"/>
<dbReference type="Gene3D" id="1.10.600.10">
    <property type="entry name" value="Farnesyl Diphosphate Synthase"/>
    <property type="match status" value="1"/>
</dbReference>
<comment type="similarity">
    <text evidence="2 6">Belongs to the FPP/GGPP synthase family.</text>
</comment>
<comment type="caution">
    <text evidence="7">The sequence shown here is derived from an EMBL/GenBank/DDBJ whole genome shotgun (WGS) entry which is preliminary data.</text>
</comment>
<evidence type="ECO:0000256" key="1">
    <source>
        <dbReference type="ARBA" id="ARBA00001946"/>
    </source>
</evidence>
<gene>
    <name evidence="7" type="ORF">E3W66_01285</name>
</gene>